<accession>A0A0P7A258</accession>
<dbReference type="InterPro" id="IPR037066">
    <property type="entry name" value="Plug_dom_sf"/>
</dbReference>
<dbReference type="PATRIC" id="fig|1300341.3.peg.3495"/>
<dbReference type="OrthoDB" id="679547at2"/>
<evidence type="ECO:0000259" key="2">
    <source>
        <dbReference type="Pfam" id="PF07715"/>
    </source>
</evidence>
<keyword evidence="4" id="KW-1185">Reference proteome</keyword>
<dbReference type="InterPro" id="IPR012910">
    <property type="entry name" value="Plug_dom"/>
</dbReference>
<evidence type="ECO:0000256" key="1">
    <source>
        <dbReference type="SAM" id="SignalP"/>
    </source>
</evidence>
<dbReference type="SUPFAM" id="SSF56935">
    <property type="entry name" value="Porins"/>
    <property type="match status" value="1"/>
</dbReference>
<keyword evidence="3" id="KW-0675">Receptor</keyword>
<comment type="caution">
    <text evidence="3">The sequence shown here is derived from an EMBL/GenBank/DDBJ whole genome shotgun (WGS) entry which is preliminary data.</text>
</comment>
<evidence type="ECO:0000313" key="4">
    <source>
        <dbReference type="Proteomes" id="UP000050280"/>
    </source>
</evidence>
<sequence>MKRVIALVIGLALSIFTTAVAQQNDADNPPIAERLKHYITHKGPEKTYIHSDKDTYVTGETIWYKIYMLDGVSHSISDKSKVVYLELLNERDSLIAKQKLFVDGLGAHGNLDIPQTISEGGYTLRAYTAYMLNEPEPLAFSKTITIWNLKNERDQTPKQAVRVDTTNINIRFFPEGGNLVSGLQNTMGVKITDKTGKGLAFSGRIVDQAGAVSQQFETYEFGLGKFTYEPESGKRYFAILDGKTPKKYPLPSPMSKGYVLHVRNTKEHITIRVESNLTSGLQNTLLIGHIRGRIFLNHMESSNDNNFSVKINTTTLEDGVAHFTLFTATGEPVCERLSFIDNPNNDNLLDIRSVLPSYKKRERVDLTLDMASVGKIENFASFSVAVVNQTRLRSSQKESIKSWLLLNSDLGGTVPDAHFFFAKRNTKRKYLLDALMLTHGWRRFVWKELSDSTKSQTQRFEPEKGIVIKGRTTAFKNQYQLRPAFVSFNILGKNLFREKKATDNKGNFTFGPYIFQDTIKGMIQSEPMTVSEREAENQFKIFVEDGSPAIEVSDIAHKNQEAIVPDQPKKYVEQAAKKRQLDMELNAGTITLEGVTVEARKRTKRAEVEKRLKGLTRYQLPNQRIYTDSIFGKGALQPADLLLNIPGARAARDGLSIRGGGPPMYLLDGFQVERGDLAQINPNEIAVIDILKDGNAAGFGSGLFGNAGNGVIAIYTKSALGISSDQNRYFPNIANFIVQGFYKTREFYSPDYEVQTASHQKEDYRSTLFWEPNAIVDKKGFTNLKFYTGDVSGLYSIMVEGITAEGIPVREIKSFEVTDDSEK</sequence>
<feature type="domain" description="TonB-dependent receptor plug" evidence="2">
    <location>
        <begin position="629"/>
        <end position="705"/>
    </location>
</feature>
<dbReference type="RefSeq" id="WP_054560318.1">
    <property type="nucleotide sequence ID" value="NZ_LDJX01000008.1"/>
</dbReference>
<feature type="chain" id="PRO_5006134606" evidence="1">
    <location>
        <begin position="22"/>
        <end position="823"/>
    </location>
</feature>
<organism evidence="3 4">
    <name type="scientific">Croceitalea dokdonensis DOKDO 023</name>
    <dbReference type="NCBI Taxonomy" id="1300341"/>
    <lineage>
        <taxon>Bacteria</taxon>
        <taxon>Pseudomonadati</taxon>
        <taxon>Bacteroidota</taxon>
        <taxon>Flavobacteriia</taxon>
        <taxon>Flavobacteriales</taxon>
        <taxon>Flavobacteriaceae</taxon>
        <taxon>Croceitalea</taxon>
    </lineage>
</organism>
<dbReference type="Gene3D" id="2.170.130.10">
    <property type="entry name" value="TonB-dependent receptor, plug domain"/>
    <property type="match status" value="1"/>
</dbReference>
<gene>
    <name evidence="3" type="ORF">I595_3349</name>
</gene>
<keyword evidence="1" id="KW-0732">Signal</keyword>
<dbReference type="AlphaFoldDB" id="A0A0P7A258"/>
<dbReference type="Gene3D" id="2.60.40.1930">
    <property type="match status" value="1"/>
</dbReference>
<dbReference type="Pfam" id="PF07715">
    <property type="entry name" value="Plug"/>
    <property type="match status" value="1"/>
</dbReference>
<protein>
    <submittedName>
        <fullName evidence="3">TonB-dependent receptor plug</fullName>
    </submittedName>
</protein>
<reference evidence="3 4" key="1">
    <citation type="submission" date="2015-09" db="EMBL/GenBank/DDBJ databases">
        <title>Genome sequence of the marine flavobacterium Croceitalea dokdonensis DOKDO 023 that contains proton- and sodium-pumping rhodopsins.</title>
        <authorList>
            <person name="Kwon S.-K."/>
            <person name="Lee H.K."/>
            <person name="Kwak M.-J."/>
            <person name="Kim J.F."/>
        </authorList>
    </citation>
    <scope>NUCLEOTIDE SEQUENCE [LARGE SCALE GENOMIC DNA]</scope>
    <source>
        <strain evidence="3 4">DOKDO 023</strain>
    </source>
</reference>
<proteinExistence type="predicted"/>
<dbReference type="STRING" id="1300341.I595_3349"/>
<dbReference type="Proteomes" id="UP000050280">
    <property type="component" value="Unassembled WGS sequence"/>
</dbReference>
<name>A0A0P7A258_9FLAO</name>
<feature type="signal peptide" evidence="1">
    <location>
        <begin position="1"/>
        <end position="21"/>
    </location>
</feature>
<evidence type="ECO:0000313" key="3">
    <source>
        <dbReference type="EMBL" id="KPM30528.1"/>
    </source>
</evidence>
<dbReference type="EMBL" id="LDJX01000008">
    <property type="protein sequence ID" value="KPM30528.1"/>
    <property type="molecule type" value="Genomic_DNA"/>
</dbReference>